<feature type="region of interest" description="Disordered" evidence="5">
    <location>
        <begin position="272"/>
        <end position="307"/>
    </location>
</feature>
<dbReference type="InterPro" id="IPR050889">
    <property type="entry name" value="Dendritic_Spine_Reg/Scaffold"/>
</dbReference>
<dbReference type="RefSeq" id="XP_030832420.1">
    <property type="nucleotide sequence ID" value="XM_030976560.1"/>
</dbReference>
<dbReference type="PANTHER" id="PTHR24166">
    <property type="entry name" value="ROLLING PEBBLES, ISOFORM B"/>
    <property type="match status" value="1"/>
</dbReference>
<reference evidence="6" key="2">
    <citation type="submission" date="2021-01" db="UniProtKB">
        <authorList>
            <consortium name="EnsemblMetazoa"/>
        </authorList>
    </citation>
    <scope>IDENTIFICATION</scope>
</reference>
<feature type="region of interest" description="Disordered" evidence="5">
    <location>
        <begin position="698"/>
        <end position="721"/>
    </location>
</feature>
<accession>A0A7M7N7V3</accession>
<dbReference type="KEGG" id="spu:591988"/>
<feature type="repeat" description="ANK" evidence="3">
    <location>
        <begin position="118"/>
        <end position="150"/>
    </location>
</feature>
<keyword evidence="1" id="KW-0677">Repeat</keyword>
<evidence type="ECO:0000256" key="3">
    <source>
        <dbReference type="PROSITE-ProRule" id="PRU00023"/>
    </source>
</evidence>
<proteinExistence type="predicted"/>
<sequence length="949" mass="106227">MFKKLKRQNKDKEFEWTKNDDKVMHAIEVGDIEKLQVTLAKKGTSPTKLDGDGRTPLHVAAQKGQYPCLEVLLQLGANPRASDGQGCTALHCASKGGHLNSMHRLIKAGVPINAQDFNGKTALHFSAGSGHIESTILLLQCGASVDIPDEYGKTPFMVAASSGHAGVCKDLIDRRADVNSQDHIQKTPLMAACENGHKDTVELLIKRGARVDLCDAQGYDAKYYAEGSGQDNLAELLDSAPSVATWDVRNEEEEAYDEVAPDAVDYIDTFDVGNERADSPPPNKNQQNNIPADFPTPSRAVSMPALTNNQTDDLKELEEENDFLNEELSKVNVAHKKALERIRLLESKANEIEQVDSFKQRLEGEEMKRKEAEKEINDLKNKLSSMKLKESKDSFEEDDEDETNSVGSWGDSEDDLFGLPGTKKSPGKPLNLSMDINSPKHKSDTQRFKAEVEELRKENDNLKNQLESGEVTPAGTVSRAEFERLRLSSNGRIADLEEELASLKEELEETDRGNMVPYEEYRELKEANEEELSVVKLENIVLKDEIGNVSQRLAEMTDRKERLQEQVIEQQELQLRPVSSSSADFRYNELVQEKLEMEEIISKHSEVLAKQADDIESYKKEIGVLKTEKDALEARLGEGSGSGSKEEMEALKKENNRLQAMITKQSKAIAQQTDRMRKDKIKYSELAAERDQLVKEMQASQRTGVNGDGESEERRELEKENRRLMERVGMLERRAESEEEESMRVEELTAENWRLQDAVRKAEDEMLVKSAQLSKLHAVKTPSSQGLEAENKRLKGRNKEMEIELANKRDGEAAYSQILAENLSLKTRLSQVQDFGNGLQNGSPNSKQSAEVLAENRRLKETIKKMEGTKNDGMMNGIDDGGGGGGGGKANLKEVTRLKQQIAEMDGRHKETVNIYRAHLLSAVQDEISSEVKEALQQIVKLRHETPVT</sequence>
<dbReference type="InterPro" id="IPR002110">
    <property type="entry name" value="Ankyrin_rpt"/>
</dbReference>
<evidence type="ECO:0000313" key="7">
    <source>
        <dbReference type="Proteomes" id="UP000007110"/>
    </source>
</evidence>
<organism evidence="6 7">
    <name type="scientific">Strongylocentrotus purpuratus</name>
    <name type="common">Purple sea urchin</name>
    <dbReference type="NCBI Taxonomy" id="7668"/>
    <lineage>
        <taxon>Eukaryota</taxon>
        <taxon>Metazoa</taxon>
        <taxon>Echinodermata</taxon>
        <taxon>Eleutherozoa</taxon>
        <taxon>Echinozoa</taxon>
        <taxon>Echinoidea</taxon>
        <taxon>Euechinoidea</taxon>
        <taxon>Echinacea</taxon>
        <taxon>Camarodonta</taxon>
        <taxon>Echinidea</taxon>
        <taxon>Strongylocentrotidae</taxon>
        <taxon>Strongylocentrotus</taxon>
    </lineage>
</organism>
<dbReference type="GeneID" id="591988"/>
<dbReference type="InParanoid" id="A0A7M7N7V3"/>
<feature type="repeat" description="ANK" evidence="3">
    <location>
        <begin position="151"/>
        <end position="183"/>
    </location>
</feature>
<reference evidence="7" key="1">
    <citation type="submission" date="2015-02" db="EMBL/GenBank/DDBJ databases">
        <title>Genome sequencing for Strongylocentrotus purpuratus.</title>
        <authorList>
            <person name="Murali S."/>
            <person name="Liu Y."/>
            <person name="Vee V."/>
            <person name="English A."/>
            <person name="Wang M."/>
            <person name="Skinner E."/>
            <person name="Han Y."/>
            <person name="Muzny D.M."/>
            <person name="Worley K.C."/>
            <person name="Gibbs R.A."/>
        </authorList>
    </citation>
    <scope>NUCLEOTIDE SEQUENCE</scope>
</reference>
<dbReference type="PANTHER" id="PTHR24166:SF48">
    <property type="entry name" value="PROTEIN VAPYRIN"/>
    <property type="match status" value="1"/>
</dbReference>
<dbReference type="FunCoup" id="A0A7M7N7V3">
    <property type="interactions" value="226"/>
</dbReference>
<feature type="compositionally biased region" description="Basic and acidic residues" evidence="5">
    <location>
        <begin position="712"/>
        <end position="721"/>
    </location>
</feature>
<feature type="repeat" description="ANK" evidence="3">
    <location>
        <begin position="52"/>
        <end position="84"/>
    </location>
</feature>
<feature type="repeat" description="ANK" evidence="3">
    <location>
        <begin position="184"/>
        <end position="216"/>
    </location>
</feature>
<dbReference type="Gene3D" id="1.25.40.20">
    <property type="entry name" value="Ankyrin repeat-containing domain"/>
    <property type="match status" value="3"/>
</dbReference>
<feature type="repeat" description="ANK" evidence="3">
    <location>
        <begin position="85"/>
        <end position="117"/>
    </location>
</feature>
<dbReference type="AlphaFoldDB" id="A0A7M7N7V3"/>
<evidence type="ECO:0000256" key="2">
    <source>
        <dbReference type="ARBA" id="ARBA00023043"/>
    </source>
</evidence>
<name>A0A7M7N7V3_STRPU</name>
<dbReference type="InterPro" id="IPR036770">
    <property type="entry name" value="Ankyrin_rpt-contain_sf"/>
</dbReference>
<evidence type="ECO:0000313" key="6">
    <source>
        <dbReference type="EnsemblMetazoa" id="XP_030832420"/>
    </source>
</evidence>
<dbReference type="Proteomes" id="UP000007110">
    <property type="component" value="Unassembled WGS sequence"/>
</dbReference>
<keyword evidence="4" id="KW-0175">Coiled coil</keyword>
<dbReference type="SMART" id="SM00248">
    <property type="entry name" value="ANK"/>
    <property type="match status" value="5"/>
</dbReference>
<evidence type="ECO:0000256" key="5">
    <source>
        <dbReference type="SAM" id="MobiDB-lite"/>
    </source>
</evidence>
<evidence type="ECO:0000256" key="4">
    <source>
        <dbReference type="SAM" id="Coils"/>
    </source>
</evidence>
<dbReference type="Pfam" id="PF00023">
    <property type="entry name" value="Ank"/>
    <property type="match status" value="2"/>
</dbReference>
<feature type="region of interest" description="Disordered" evidence="5">
    <location>
        <begin position="388"/>
        <end position="445"/>
    </location>
</feature>
<evidence type="ECO:0000256" key="1">
    <source>
        <dbReference type="ARBA" id="ARBA00022737"/>
    </source>
</evidence>
<keyword evidence="7" id="KW-1185">Reference proteome</keyword>
<feature type="coiled-coil region" evidence="4">
    <location>
        <begin position="445"/>
        <end position="573"/>
    </location>
</feature>
<keyword evidence="2 3" id="KW-0040">ANK repeat</keyword>
<dbReference type="PROSITE" id="PS50088">
    <property type="entry name" value="ANK_REPEAT"/>
    <property type="match status" value="5"/>
</dbReference>
<dbReference type="SUPFAM" id="SSF48403">
    <property type="entry name" value="Ankyrin repeat"/>
    <property type="match status" value="1"/>
</dbReference>
<protein>
    <submittedName>
        <fullName evidence="6">Uncharacterized protein</fullName>
    </submittedName>
</protein>
<dbReference type="EnsemblMetazoa" id="XM_030976560">
    <property type="protein sequence ID" value="XP_030832420"/>
    <property type="gene ID" value="LOC591988"/>
</dbReference>
<dbReference type="Pfam" id="PF12796">
    <property type="entry name" value="Ank_2"/>
    <property type="match status" value="1"/>
</dbReference>
<dbReference type="OrthoDB" id="341259at2759"/>
<dbReference type="PROSITE" id="PS50297">
    <property type="entry name" value="ANK_REP_REGION"/>
    <property type="match status" value="5"/>
</dbReference>
<dbReference type="OMA" id="GPMEMEL"/>